<dbReference type="AlphaFoldDB" id="A0A183ICB2"/>
<evidence type="ECO:0000313" key="2">
    <source>
        <dbReference type="EMBL" id="VDO93749.1"/>
    </source>
</evidence>
<evidence type="ECO:0000313" key="4">
    <source>
        <dbReference type="WBParaSite" id="SBAD_0000131101-mRNA-1"/>
    </source>
</evidence>
<sequence length="240" mass="26023">MSSSSKKDSVKDSEFLPSQFPIECLREYVAAAGLTLDDDSLEVLGRGASDEVTIVVEAAADHMVRCGRQLLLASDIREAVRILDSPRVHLAFGTRHQNCPIIDDCDVDADSITEETDLDLVAEVEEEPGISIITIAGGHVIEQPVEPFEVNGSKRNNETLLLKNQGFLDKMEQGTSATAVAGAENMGGPYPLQLSFKTFPKPYADVDENERDVTLDEKRNSLANDEKALSDDGEEKSGVG</sequence>
<reference evidence="4" key="1">
    <citation type="submission" date="2016-06" db="UniProtKB">
        <authorList>
            <consortium name="WormBaseParasite"/>
        </authorList>
    </citation>
    <scope>IDENTIFICATION</scope>
</reference>
<dbReference type="WBParaSite" id="SBAD_0000131101-mRNA-1">
    <property type="protein sequence ID" value="SBAD_0000131101-mRNA-1"/>
    <property type="gene ID" value="SBAD_0000131101"/>
</dbReference>
<keyword evidence="3" id="KW-1185">Reference proteome</keyword>
<evidence type="ECO:0000256" key="1">
    <source>
        <dbReference type="SAM" id="MobiDB-lite"/>
    </source>
</evidence>
<dbReference type="EMBL" id="UZAM01006764">
    <property type="protein sequence ID" value="VDO93749.1"/>
    <property type="molecule type" value="Genomic_DNA"/>
</dbReference>
<dbReference type="Proteomes" id="UP000270296">
    <property type="component" value="Unassembled WGS sequence"/>
</dbReference>
<organism evidence="4">
    <name type="scientific">Soboliphyme baturini</name>
    <dbReference type="NCBI Taxonomy" id="241478"/>
    <lineage>
        <taxon>Eukaryota</taxon>
        <taxon>Metazoa</taxon>
        <taxon>Ecdysozoa</taxon>
        <taxon>Nematoda</taxon>
        <taxon>Enoplea</taxon>
        <taxon>Dorylaimia</taxon>
        <taxon>Dioctophymatida</taxon>
        <taxon>Dioctophymatoidea</taxon>
        <taxon>Soboliphymatidae</taxon>
        <taxon>Soboliphyme</taxon>
    </lineage>
</organism>
<gene>
    <name evidence="2" type="ORF">SBAD_LOCUS1256</name>
</gene>
<feature type="compositionally biased region" description="Basic and acidic residues" evidence="1">
    <location>
        <begin position="211"/>
        <end position="240"/>
    </location>
</feature>
<feature type="region of interest" description="Disordered" evidence="1">
    <location>
        <begin position="209"/>
        <end position="240"/>
    </location>
</feature>
<name>A0A183ICB2_9BILA</name>
<evidence type="ECO:0000313" key="3">
    <source>
        <dbReference type="Proteomes" id="UP000270296"/>
    </source>
</evidence>
<accession>A0A183ICB2</accession>
<reference evidence="2 3" key="2">
    <citation type="submission" date="2018-11" db="EMBL/GenBank/DDBJ databases">
        <authorList>
            <consortium name="Pathogen Informatics"/>
        </authorList>
    </citation>
    <scope>NUCLEOTIDE SEQUENCE [LARGE SCALE GENOMIC DNA]</scope>
</reference>
<proteinExistence type="predicted"/>
<protein>
    <submittedName>
        <fullName evidence="4">TFIID_20kDa domain-containing protein</fullName>
    </submittedName>
</protein>